<dbReference type="EMBL" id="JAJHUN010000001">
    <property type="protein sequence ID" value="KAJ4163620.1"/>
    <property type="molecule type" value="Genomic_DNA"/>
</dbReference>
<keyword evidence="2" id="KW-1185">Reference proteome</keyword>
<dbReference type="RefSeq" id="XP_056058535.1">
    <property type="nucleotide sequence ID" value="XM_056203037.1"/>
</dbReference>
<reference evidence="1" key="1">
    <citation type="journal article" date="2023" name="Access Microbiol">
        <title>De-novo genome assembly for Akanthomyces muscarius, a biocontrol agent of insect agricultural pests.</title>
        <authorList>
            <person name="Erdos Z."/>
            <person name="Studholme D.J."/>
            <person name="Raymond B."/>
            <person name="Sharma M."/>
        </authorList>
    </citation>
    <scope>NUCLEOTIDE SEQUENCE</scope>
    <source>
        <strain evidence="1">Ve6</strain>
    </source>
</reference>
<protein>
    <submittedName>
        <fullName evidence="1">Uncharacterized protein</fullName>
    </submittedName>
</protein>
<sequence length="101" mass="10988">MCLVHELIPTATKHEHPEPPLGNLSGTYVCPSPVMALRPQIGVVFPLALSLRRSVPTKAGRKPGVRVNATGDRAEKEAHRGRNVAVALGHKFRDFNYQGPT</sequence>
<dbReference type="AlphaFoldDB" id="A0A9W8QLL7"/>
<dbReference type="GeneID" id="80892496"/>
<dbReference type="Proteomes" id="UP001144673">
    <property type="component" value="Chromosome 1"/>
</dbReference>
<evidence type="ECO:0000313" key="1">
    <source>
        <dbReference type="EMBL" id="KAJ4163620.1"/>
    </source>
</evidence>
<comment type="caution">
    <text evidence="1">The sequence shown here is derived from an EMBL/GenBank/DDBJ whole genome shotgun (WGS) entry which is preliminary data.</text>
</comment>
<organism evidence="1 2">
    <name type="scientific">Akanthomyces muscarius</name>
    <name type="common">Entomopathogenic fungus</name>
    <name type="synonym">Lecanicillium muscarium</name>
    <dbReference type="NCBI Taxonomy" id="2231603"/>
    <lineage>
        <taxon>Eukaryota</taxon>
        <taxon>Fungi</taxon>
        <taxon>Dikarya</taxon>
        <taxon>Ascomycota</taxon>
        <taxon>Pezizomycotina</taxon>
        <taxon>Sordariomycetes</taxon>
        <taxon>Hypocreomycetidae</taxon>
        <taxon>Hypocreales</taxon>
        <taxon>Cordycipitaceae</taxon>
        <taxon>Akanthomyces</taxon>
    </lineage>
</organism>
<name>A0A9W8QLL7_AKAMU</name>
<dbReference type="KEGG" id="amus:LMH87_005337"/>
<accession>A0A9W8QLL7</accession>
<evidence type="ECO:0000313" key="2">
    <source>
        <dbReference type="Proteomes" id="UP001144673"/>
    </source>
</evidence>
<gene>
    <name evidence="1" type="ORF">LMH87_005337</name>
</gene>
<proteinExistence type="predicted"/>